<dbReference type="PANTHER" id="PTHR34385:SF1">
    <property type="entry name" value="PEPTIDOGLYCAN L-ALANYL-D-GLUTAMATE ENDOPEPTIDASE CWLK"/>
    <property type="match status" value="1"/>
</dbReference>
<dbReference type="GO" id="GO:0008233">
    <property type="term" value="F:peptidase activity"/>
    <property type="evidence" value="ECO:0007669"/>
    <property type="project" value="InterPro"/>
</dbReference>
<evidence type="ECO:0000259" key="1">
    <source>
        <dbReference type="Pfam" id="PF02557"/>
    </source>
</evidence>
<dbReference type="PANTHER" id="PTHR34385">
    <property type="entry name" value="D-ALANYL-D-ALANINE CARBOXYPEPTIDASE"/>
    <property type="match status" value="1"/>
</dbReference>
<keyword evidence="3" id="KW-1185">Reference proteome</keyword>
<accession>A0A0A0F711</accession>
<dbReference type="Gene3D" id="3.30.1380.10">
    <property type="match status" value="1"/>
</dbReference>
<dbReference type="InterPro" id="IPR003709">
    <property type="entry name" value="VanY-like_core_dom"/>
</dbReference>
<dbReference type="OrthoDB" id="9792074at2"/>
<feature type="domain" description="D-alanyl-D-alanine carboxypeptidase-like core" evidence="1">
    <location>
        <begin position="140"/>
        <end position="265"/>
    </location>
</feature>
<dbReference type="InterPro" id="IPR058193">
    <property type="entry name" value="VanY/YodJ_core_dom"/>
</dbReference>
<dbReference type="InterPro" id="IPR009045">
    <property type="entry name" value="Zn_M74/Hedgehog-like"/>
</dbReference>
<gene>
    <name evidence="2" type="ORF">N799_14370</name>
</gene>
<evidence type="ECO:0000313" key="3">
    <source>
        <dbReference type="Proteomes" id="UP000029989"/>
    </source>
</evidence>
<dbReference type="GO" id="GO:0006508">
    <property type="term" value="P:proteolysis"/>
    <property type="evidence" value="ECO:0007669"/>
    <property type="project" value="InterPro"/>
</dbReference>
<name>A0A0A0F711_9GAMM</name>
<protein>
    <submittedName>
        <fullName evidence="2">Peptidase</fullName>
    </submittedName>
</protein>
<proteinExistence type="predicted"/>
<sequence>MRGQPDILINTSEIELWPHGLLRARSNHDARALARARHVLRRKRDGRYLAANLPEGLLPLVPRLVREPGIDAALDALEWHPGHRRPGIEHVGELPLDRLHERLESLGLDDSYGERTGLPLVAEPDWLALAGFDRFRRPLWLHVDAARAWGHLQAAAARDGVALEAISGYRSHDYQLGIFERKRERGLGIDEILAVNAAPGYSEHHSGLALDLGTPGEPPAEESFEATAAFEWLAGNAGGYAFAMSYPRDNPHGIVYEPWHWKWDGGMAGDVASATSTHGL</sequence>
<dbReference type="AlphaFoldDB" id="A0A0A0F711"/>
<dbReference type="SUPFAM" id="SSF55166">
    <property type="entry name" value="Hedgehog/DD-peptidase"/>
    <property type="match status" value="1"/>
</dbReference>
<reference evidence="2 3" key="1">
    <citation type="journal article" date="2015" name="Stand. Genomic Sci.">
        <title>Genomic information of the arsenic-resistant bacterium Lysobacter arseniciresistens type strain ZS79(T) and comparison of Lysobacter draft genomes.</title>
        <authorList>
            <person name="Liu L."/>
            <person name="Zhang S."/>
            <person name="Luo M."/>
            <person name="Wang G."/>
        </authorList>
    </citation>
    <scope>NUCLEOTIDE SEQUENCE [LARGE SCALE GENOMIC DNA]</scope>
    <source>
        <strain evidence="2 3">ZS79</strain>
    </source>
</reference>
<dbReference type="Proteomes" id="UP000029989">
    <property type="component" value="Unassembled WGS sequence"/>
</dbReference>
<evidence type="ECO:0000313" key="2">
    <source>
        <dbReference type="EMBL" id="KGM57167.1"/>
    </source>
</evidence>
<dbReference type="eggNOG" id="COG1876">
    <property type="taxonomic scope" value="Bacteria"/>
</dbReference>
<dbReference type="InterPro" id="IPR052179">
    <property type="entry name" value="DD-CPase-like"/>
</dbReference>
<comment type="caution">
    <text evidence="2">The sequence shown here is derived from an EMBL/GenBank/DDBJ whole genome shotgun (WGS) entry which is preliminary data.</text>
</comment>
<dbReference type="EMBL" id="AVPT01000005">
    <property type="protein sequence ID" value="KGM57167.1"/>
    <property type="molecule type" value="Genomic_DNA"/>
</dbReference>
<dbReference type="RefSeq" id="WP_036208537.1">
    <property type="nucleotide sequence ID" value="NZ_AVPT01000005.1"/>
</dbReference>
<dbReference type="CDD" id="cd14852">
    <property type="entry name" value="LD-carboxypeptidase"/>
    <property type="match status" value="1"/>
</dbReference>
<dbReference type="STRING" id="913325.N799_14370"/>
<dbReference type="Pfam" id="PF02557">
    <property type="entry name" value="VanY"/>
    <property type="match status" value="1"/>
</dbReference>
<organism evidence="2 3">
    <name type="scientific">Lysobacter arseniciresistens ZS79</name>
    <dbReference type="NCBI Taxonomy" id="913325"/>
    <lineage>
        <taxon>Bacteria</taxon>
        <taxon>Pseudomonadati</taxon>
        <taxon>Pseudomonadota</taxon>
        <taxon>Gammaproteobacteria</taxon>
        <taxon>Lysobacterales</taxon>
        <taxon>Lysobacteraceae</taxon>
        <taxon>Novilysobacter</taxon>
    </lineage>
</organism>